<dbReference type="Gene3D" id="3.90.1720.10">
    <property type="entry name" value="endopeptidase domain like (from Nostoc punctiforme)"/>
    <property type="match status" value="1"/>
</dbReference>
<proteinExistence type="predicted"/>
<dbReference type="InterPro" id="IPR051705">
    <property type="entry name" value="Gsp_Synthetase/Amidase"/>
</dbReference>
<dbReference type="RefSeq" id="WP_095072668.1">
    <property type="nucleotide sequence ID" value="NZ_LT899436.1"/>
</dbReference>
<dbReference type="InterPro" id="IPR007921">
    <property type="entry name" value="CHAP_dom"/>
</dbReference>
<organism evidence="2 3">
    <name type="scientific">Tenacibaculum jejuense</name>
    <dbReference type="NCBI Taxonomy" id="584609"/>
    <lineage>
        <taxon>Bacteria</taxon>
        <taxon>Pseudomonadati</taxon>
        <taxon>Bacteroidota</taxon>
        <taxon>Flavobacteriia</taxon>
        <taxon>Flavobacteriales</taxon>
        <taxon>Flavobacteriaceae</taxon>
        <taxon>Tenacibaculum</taxon>
    </lineage>
</organism>
<dbReference type="KEGG" id="tje:TJEJU_2573"/>
<dbReference type="GO" id="GO:0016874">
    <property type="term" value="F:ligase activity"/>
    <property type="evidence" value="ECO:0007669"/>
    <property type="project" value="TreeGrafter"/>
</dbReference>
<dbReference type="InterPro" id="IPR038765">
    <property type="entry name" value="Papain-like_cys_pep_sf"/>
</dbReference>
<dbReference type="Pfam" id="PF05257">
    <property type="entry name" value="CHAP"/>
    <property type="match status" value="1"/>
</dbReference>
<evidence type="ECO:0000313" key="3">
    <source>
        <dbReference type="Proteomes" id="UP000215214"/>
    </source>
</evidence>
<sequence>MKKKIGIGFAILVVVFLGSKGIKKINFNTKYEVGEKIDSINNVYVYYNGGVDNVTERNTKDGYNLGLKYQCVEFVKRYYYQHYQHQMPDSYGHAKSFFDANVSDGKLNSRRNLYQYKNPSQTKPQEGDLLVFKGTLLNRYGHVAIVSKVSKDAIEIIQQNPGPFSPSREKMVLTKSNNTWKINNDRILGWLRK</sequence>
<gene>
    <name evidence="2" type="ORF">TJEJU_2573</name>
</gene>
<dbReference type="Proteomes" id="UP000215214">
    <property type="component" value="Chromosome TJEJU"/>
</dbReference>
<dbReference type="PANTHER" id="PTHR30094">
    <property type="entry name" value="BIFUNCTIONAL GLUTATHIONYLSPERMIDINE SYNTHETASE/AMIDASE-RELATED"/>
    <property type="match status" value="1"/>
</dbReference>
<dbReference type="PROSITE" id="PS50911">
    <property type="entry name" value="CHAP"/>
    <property type="match status" value="1"/>
</dbReference>
<dbReference type="PANTHER" id="PTHR30094:SF0">
    <property type="entry name" value="BIFUNCTIONAL GLUTATHIONYLSPERMIDINE SYNTHETASE_AMIDASE-RELATED"/>
    <property type="match status" value="1"/>
</dbReference>
<accession>A0A238UBA1</accession>
<dbReference type="EMBL" id="LT899436">
    <property type="protein sequence ID" value="SNR16256.1"/>
    <property type="molecule type" value="Genomic_DNA"/>
</dbReference>
<feature type="domain" description="Peptidase C51" evidence="1">
    <location>
        <begin position="46"/>
        <end position="183"/>
    </location>
</feature>
<reference evidence="2 3" key="1">
    <citation type="submission" date="2017-07" db="EMBL/GenBank/DDBJ databases">
        <authorList>
            <person name="Sun Z.S."/>
            <person name="Albrecht U."/>
            <person name="Echele G."/>
            <person name="Lee C.C."/>
        </authorList>
    </citation>
    <scope>NUCLEOTIDE SEQUENCE [LARGE SCALE GENOMIC DNA]</scope>
    <source>
        <strain evidence="3">type strain: KCTC 22618</strain>
    </source>
</reference>
<protein>
    <recommendedName>
        <fullName evidence="1">Peptidase C51 domain-containing protein</fullName>
    </recommendedName>
</protein>
<name>A0A238UBA1_9FLAO</name>
<evidence type="ECO:0000313" key="2">
    <source>
        <dbReference type="EMBL" id="SNR16256.1"/>
    </source>
</evidence>
<evidence type="ECO:0000259" key="1">
    <source>
        <dbReference type="PROSITE" id="PS50911"/>
    </source>
</evidence>
<dbReference type="OrthoDB" id="9765517at2"/>
<dbReference type="SUPFAM" id="SSF54001">
    <property type="entry name" value="Cysteine proteinases"/>
    <property type="match status" value="1"/>
</dbReference>
<keyword evidence="3" id="KW-1185">Reference proteome</keyword>
<dbReference type="AlphaFoldDB" id="A0A238UBA1"/>